<dbReference type="AlphaFoldDB" id="A0A2W5V643"/>
<dbReference type="CDD" id="cd02856">
    <property type="entry name" value="E_set_GDE_Isoamylase_N"/>
    <property type="match status" value="1"/>
</dbReference>
<dbReference type="InterPro" id="IPR014756">
    <property type="entry name" value="Ig_E-set"/>
</dbReference>
<accession>A0A2W5V643</accession>
<dbReference type="Proteomes" id="UP000249061">
    <property type="component" value="Unassembled WGS sequence"/>
</dbReference>
<dbReference type="Pfam" id="PF00128">
    <property type="entry name" value="Alpha-amylase"/>
    <property type="match status" value="1"/>
</dbReference>
<dbReference type="SUPFAM" id="SSF81296">
    <property type="entry name" value="E set domains"/>
    <property type="match status" value="1"/>
</dbReference>
<dbReference type="PANTHER" id="PTHR43002">
    <property type="entry name" value="GLYCOGEN DEBRANCHING ENZYME"/>
    <property type="match status" value="1"/>
</dbReference>
<organism evidence="3 4">
    <name type="scientific">Archangium gephyra</name>
    <dbReference type="NCBI Taxonomy" id="48"/>
    <lineage>
        <taxon>Bacteria</taxon>
        <taxon>Pseudomonadati</taxon>
        <taxon>Myxococcota</taxon>
        <taxon>Myxococcia</taxon>
        <taxon>Myxococcales</taxon>
        <taxon>Cystobacterineae</taxon>
        <taxon>Archangiaceae</taxon>
        <taxon>Archangium</taxon>
    </lineage>
</organism>
<dbReference type="GO" id="GO:0004553">
    <property type="term" value="F:hydrolase activity, hydrolyzing O-glycosyl compounds"/>
    <property type="evidence" value="ECO:0007669"/>
    <property type="project" value="InterPro"/>
</dbReference>
<dbReference type="SMART" id="SM00642">
    <property type="entry name" value="Aamy"/>
    <property type="match status" value="1"/>
</dbReference>
<protein>
    <submittedName>
        <fullName evidence="3">Glycosyl hydrolase</fullName>
    </submittedName>
</protein>
<gene>
    <name evidence="3" type="ORF">DI536_05385</name>
</gene>
<sequence length="780" mass="89551">MDAAAIERLEFLGPTVVDKGINFGVYSERAERIELLLFDNPEATLPTRQFPMERFGNVWNLHVQGIGVGQHYGFIAWGPNWPYDPAWKPGTVVGFKSDVDSEGNRFNPNKLLWDPYGKAIHRDHDWSKGSLATGPARAESTFAAASKSIVVQSRYTWSENETAYRARREDENTPGHRWNDVIMYELHPRGFTASAASGVEHPGTWRGLGEKVAYLKDLGITAVHVMPPFEKPQEGGYWGYSTLSFFIAENTYSFRKEQHEIIDEFKWMVDQFHQADIEVYLDVVYNHTGEGGFWRDRLAYDFNPDNSIPPTLVNVDPKEVVGLYNFRGFDNAAYYSLTDDKQAYFNNTGVGNQMRCNHTPFRKLIVDSLRYWVDEMHVDGFRFDLAPVLGERDLQYYVWEDPKNTVLQDIADDPVLQKYNTRLISEPWAAGGYDLGLSFNGPNNNEFSNGYGTRIGLFPNSTNKPGTGWGEWNGRFRDWWRSFWNHDDFKLNSREVKDGGFFLVGSPDWYRWNGRKPYHAINFVTVHDGFTMYDLFSYNLKQNHCGPLNPICCTEPNSAWCETESGESNNRSRNWNDEPTKRQMMRNMYVALMISQGTPLLWAGDEWMRTQLGNNNAYSTRADNPYNWMDWGSWQASDERHRMHDFVKQVIAFRKSHQYAFAPLEYGAAAPMAWKSAQNTDNVAWDSKQLMMHFYDPSKGPELAVLINGEGGDVTFSLPQGRTWKRVLDTQSYWDLPTTLVQQNKPQRASNNIWLTGAEAVTTSDYTVKPRSVVVLEAAP</sequence>
<evidence type="ECO:0000259" key="2">
    <source>
        <dbReference type="SMART" id="SM00642"/>
    </source>
</evidence>
<dbReference type="InterPro" id="IPR004193">
    <property type="entry name" value="Glyco_hydro_13_N"/>
</dbReference>
<comment type="caution">
    <text evidence="3">The sequence shown here is derived from an EMBL/GenBank/DDBJ whole genome shotgun (WGS) entry which is preliminary data.</text>
</comment>
<evidence type="ECO:0000256" key="1">
    <source>
        <dbReference type="ARBA" id="ARBA00008061"/>
    </source>
</evidence>
<reference evidence="3 4" key="1">
    <citation type="submission" date="2017-08" db="EMBL/GenBank/DDBJ databases">
        <title>Infants hospitalized years apart are colonized by the same room-sourced microbial strains.</title>
        <authorList>
            <person name="Brooks B."/>
            <person name="Olm M.R."/>
            <person name="Firek B.A."/>
            <person name="Baker R."/>
            <person name="Thomas B.C."/>
            <person name="Morowitz M.J."/>
            <person name="Banfield J.F."/>
        </authorList>
    </citation>
    <scope>NUCLEOTIDE SEQUENCE [LARGE SCALE GENOMIC DNA]</scope>
    <source>
        <strain evidence="3">S2_003_000_R2_14</strain>
    </source>
</reference>
<dbReference type="GO" id="GO:0005975">
    <property type="term" value="P:carbohydrate metabolic process"/>
    <property type="evidence" value="ECO:0007669"/>
    <property type="project" value="InterPro"/>
</dbReference>
<dbReference type="InterPro" id="IPR006047">
    <property type="entry name" value="GH13_cat_dom"/>
</dbReference>
<comment type="similarity">
    <text evidence="1">Belongs to the glycosyl hydrolase 13 family.</text>
</comment>
<dbReference type="InterPro" id="IPR017853">
    <property type="entry name" value="GH"/>
</dbReference>
<dbReference type="EMBL" id="QFQP01000003">
    <property type="protein sequence ID" value="PZR16818.1"/>
    <property type="molecule type" value="Genomic_DNA"/>
</dbReference>
<keyword evidence="3" id="KW-0378">Hydrolase</keyword>
<feature type="domain" description="Glycosyl hydrolase family 13 catalytic" evidence="2">
    <location>
        <begin position="185"/>
        <end position="654"/>
    </location>
</feature>
<dbReference type="Pfam" id="PF02922">
    <property type="entry name" value="CBM_48"/>
    <property type="match status" value="1"/>
</dbReference>
<dbReference type="Gene3D" id="3.20.20.80">
    <property type="entry name" value="Glycosidases"/>
    <property type="match status" value="1"/>
</dbReference>
<dbReference type="SUPFAM" id="SSF51445">
    <property type="entry name" value="(Trans)glycosidases"/>
    <property type="match status" value="1"/>
</dbReference>
<dbReference type="SUPFAM" id="SSF51011">
    <property type="entry name" value="Glycosyl hydrolase domain"/>
    <property type="match status" value="1"/>
</dbReference>
<dbReference type="Gene3D" id="2.60.40.1180">
    <property type="entry name" value="Golgi alpha-mannosidase II"/>
    <property type="match status" value="1"/>
</dbReference>
<proteinExistence type="inferred from homology"/>
<name>A0A2W5V643_9BACT</name>
<dbReference type="InterPro" id="IPR044505">
    <property type="entry name" value="GlgX_Isoamylase_N_E_set"/>
</dbReference>
<evidence type="ECO:0000313" key="4">
    <source>
        <dbReference type="Proteomes" id="UP000249061"/>
    </source>
</evidence>
<dbReference type="Gene3D" id="2.60.40.10">
    <property type="entry name" value="Immunoglobulins"/>
    <property type="match status" value="1"/>
</dbReference>
<dbReference type="InterPro" id="IPR013783">
    <property type="entry name" value="Ig-like_fold"/>
</dbReference>
<evidence type="ECO:0000313" key="3">
    <source>
        <dbReference type="EMBL" id="PZR16818.1"/>
    </source>
</evidence>
<dbReference type="InterPro" id="IPR013780">
    <property type="entry name" value="Glyco_hydro_b"/>
</dbReference>